<dbReference type="GO" id="GO:0003676">
    <property type="term" value="F:nucleic acid binding"/>
    <property type="evidence" value="ECO:0007669"/>
    <property type="project" value="InterPro"/>
</dbReference>
<comment type="caution">
    <text evidence="1">The sequence shown here is derived from an EMBL/GenBank/DDBJ whole genome shotgun (WGS) entry which is preliminary data.</text>
</comment>
<sequence>MELNDPAYLKDLETIDVSELECLYWIVEDALYKGNKKKAKTFYKLFLYLAKYRKNVLVQGLQKRYIERLKELAFELYDDKVPQSRNAITIKSPTASKKLPFAIEADMRDYLAANSPILSEALNDEVKIIDTEVETDCEYKCDILAEGKTIRYPVELKIGQADHAVVSQIQKYCYYFYRKYRYAFFKEIQGIVCANGFDAWSINELRRTNILIFDIMPDGDGIRLSQIF</sequence>
<dbReference type="Gene3D" id="3.40.1350.10">
    <property type="match status" value="1"/>
</dbReference>
<organism evidence="1">
    <name type="scientific">marine sediment metagenome</name>
    <dbReference type="NCBI Taxonomy" id="412755"/>
    <lineage>
        <taxon>unclassified sequences</taxon>
        <taxon>metagenomes</taxon>
        <taxon>ecological metagenomes</taxon>
    </lineage>
</organism>
<dbReference type="EMBL" id="LAZR01006063">
    <property type="protein sequence ID" value="KKM95011.1"/>
    <property type="molecule type" value="Genomic_DNA"/>
</dbReference>
<proteinExistence type="predicted"/>
<name>A0A0F9M6R9_9ZZZZ</name>
<gene>
    <name evidence="1" type="ORF">LCGC14_1192420</name>
</gene>
<accession>A0A0F9M6R9</accession>
<evidence type="ECO:0000313" key="1">
    <source>
        <dbReference type="EMBL" id="KKM95011.1"/>
    </source>
</evidence>
<dbReference type="InterPro" id="IPR011856">
    <property type="entry name" value="tRNA_endonuc-like_dom_sf"/>
</dbReference>
<dbReference type="AlphaFoldDB" id="A0A0F9M6R9"/>
<protein>
    <submittedName>
        <fullName evidence="1">Uncharacterized protein</fullName>
    </submittedName>
</protein>
<reference evidence="1" key="1">
    <citation type="journal article" date="2015" name="Nature">
        <title>Complex archaea that bridge the gap between prokaryotes and eukaryotes.</title>
        <authorList>
            <person name="Spang A."/>
            <person name="Saw J.H."/>
            <person name="Jorgensen S.L."/>
            <person name="Zaremba-Niedzwiedzka K."/>
            <person name="Martijn J."/>
            <person name="Lind A.E."/>
            <person name="van Eijk R."/>
            <person name="Schleper C."/>
            <person name="Guy L."/>
            <person name="Ettema T.J."/>
        </authorList>
    </citation>
    <scope>NUCLEOTIDE SEQUENCE</scope>
</reference>